<name>A0A0L0WAS5_GOTPU</name>
<organism evidence="1 2">
    <name type="scientific">Gottschalkia purinilytica</name>
    <name type="common">Clostridium purinilyticum</name>
    <dbReference type="NCBI Taxonomy" id="1503"/>
    <lineage>
        <taxon>Bacteria</taxon>
        <taxon>Bacillati</taxon>
        <taxon>Bacillota</taxon>
        <taxon>Tissierellia</taxon>
        <taxon>Tissierellales</taxon>
        <taxon>Gottschalkiaceae</taxon>
        <taxon>Gottschalkia</taxon>
    </lineage>
</organism>
<proteinExistence type="predicted"/>
<reference evidence="2" key="1">
    <citation type="submission" date="2015-07" db="EMBL/GenBank/DDBJ databases">
        <title>Draft genome sequence of the purine-degrading Gottschalkia purinilyticum DSM 1384 (formerly Clostridium purinilyticum).</title>
        <authorList>
            <person name="Poehlein A."/>
            <person name="Schiel-Bengelsdorf B."/>
            <person name="Bengelsdorf F.R."/>
            <person name="Daniel R."/>
            <person name="Duerre P."/>
        </authorList>
    </citation>
    <scope>NUCLEOTIDE SEQUENCE [LARGE SCALE GENOMIC DNA]</scope>
    <source>
        <strain evidence="2">DSM 1384</strain>
    </source>
</reference>
<dbReference type="EMBL" id="LGSS01000006">
    <property type="protein sequence ID" value="KNF08596.1"/>
    <property type="molecule type" value="Genomic_DNA"/>
</dbReference>
<evidence type="ECO:0000313" key="1">
    <source>
        <dbReference type="EMBL" id="KNF08596.1"/>
    </source>
</evidence>
<comment type="caution">
    <text evidence="1">The sequence shown here is derived from an EMBL/GenBank/DDBJ whole genome shotgun (WGS) entry which is preliminary data.</text>
</comment>
<evidence type="ECO:0000313" key="2">
    <source>
        <dbReference type="Proteomes" id="UP000037267"/>
    </source>
</evidence>
<dbReference type="RefSeq" id="WP_200898530.1">
    <property type="nucleotide sequence ID" value="NZ_LGSS01000006.1"/>
</dbReference>
<keyword evidence="2" id="KW-1185">Reference proteome</keyword>
<dbReference type="AlphaFoldDB" id="A0A0L0WAS5"/>
<dbReference type="Proteomes" id="UP000037267">
    <property type="component" value="Unassembled WGS sequence"/>
</dbReference>
<accession>A0A0L0WAS5</accession>
<gene>
    <name evidence="1" type="ORF">CLPU_6c00820</name>
</gene>
<protein>
    <submittedName>
        <fullName evidence="1">Uncharacterized protein</fullName>
    </submittedName>
</protein>
<sequence>MKIKGFFSEISVANETVEKLKDAGFKGAFVDINDHYIEDRNVTINLAGTRNATSLSDLVIHSGSDNTDRGSSGLTAASPMVSGFGKFEEITNINYTVNVETEENNSNEAKEIIKSMGGELDNPNLSGKKAMLDADIDLQKAISKLNNNNL</sequence>